<name>A0A8H4NX79_9HYPO</name>
<dbReference type="InterPro" id="IPR053269">
    <property type="entry name" value="Asp-Met_ligase"/>
</dbReference>
<evidence type="ECO:0000256" key="1">
    <source>
        <dbReference type="PROSITE-ProRule" id="PRU00409"/>
    </source>
</evidence>
<comment type="caution">
    <text evidence="3">The sequence shown here is derived from an EMBL/GenBank/DDBJ whole genome shotgun (WGS) entry which is preliminary data.</text>
</comment>
<dbReference type="Gene3D" id="3.30.470.20">
    <property type="entry name" value="ATP-grasp fold, B domain"/>
    <property type="match status" value="1"/>
</dbReference>
<dbReference type="PANTHER" id="PTHR37018:SF1">
    <property type="entry name" value="CULTURE SPECIFIC PROTEIN, PUTATIVE (AFU_ORTHOLOGUE AFUA_2G00130)-RELATED"/>
    <property type="match status" value="1"/>
</dbReference>
<gene>
    <name evidence="3" type="ORF">F53441_7799</name>
</gene>
<dbReference type="PROSITE" id="PS50975">
    <property type="entry name" value="ATP_GRASP"/>
    <property type="match status" value="1"/>
</dbReference>
<protein>
    <submittedName>
        <fullName evidence="3">Solid-state culture specific ATP-grasp domain-containing protein</fullName>
    </submittedName>
</protein>
<evidence type="ECO:0000259" key="2">
    <source>
        <dbReference type="PROSITE" id="PS50975"/>
    </source>
</evidence>
<dbReference type="EMBL" id="JAADJG010000314">
    <property type="protein sequence ID" value="KAF4448863.1"/>
    <property type="molecule type" value="Genomic_DNA"/>
</dbReference>
<reference evidence="3" key="1">
    <citation type="submission" date="2020-01" db="EMBL/GenBank/DDBJ databases">
        <title>Identification and distribution of gene clusters putatively required for synthesis of sphingolipid metabolism inhibitors in phylogenetically diverse species of the filamentous fungus Fusarium.</title>
        <authorList>
            <person name="Kim H.-S."/>
            <person name="Busman M."/>
            <person name="Brown D.W."/>
            <person name="Divon H."/>
            <person name="Uhlig S."/>
            <person name="Proctor R.H."/>
        </authorList>
    </citation>
    <scope>NUCLEOTIDE SEQUENCE</scope>
    <source>
        <strain evidence="3">NRRL 53441</strain>
    </source>
</reference>
<dbReference type="GO" id="GO:0005524">
    <property type="term" value="F:ATP binding"/>
    <property type="evidence" value="ECO:0007669"/>
    <property type="project" value="UniProtKB-UniRule"/>
</dbReference>
<dbReference type="GO" id="GO:0046872">
    <property type="term" value="F:metal ion binding"/>
    <property type="evidence" value="ECO:0007669"/>
    <property type="project" value="InterPro"/>
</dbReference>
<dbReference type="Proteomes" id="UP000605986">
    <property type="component" value="Unassembled WGS sequence"/>
</dbReference>
<dbReference type="OrthoDB" id="5946236at2759"/>
<accession>A0A8H4NX79</accession>
<dbReference type="PANTHER" id="PTHR37018">
    <property type="entry name" value="CULTURE SPECIFIC PROTEIN, PUTATIVE (AFU_ORTHOLOGUE AFUA_2G00130)-RELATED"/>
    <property type="match status" value="1"/>
</dbReference>
<dbReference type="SUPFAM" id="SSF56059">
    <property type="entry name" value="Glutathione synthetase ATP-binding domain-like"/>
    <property type="match status" value="1"/>
</dbReference>
<feature type="domain" description="ATP-grasp" evidence="2">
    <location>
        <begin position="180"/>
        <end position="395"/>
    </location>
</feature>
<evidence type="ECO:0000313" key="3">
    <source>
        <dbReference type="EMBL" id="KAF4448863.1"/>
    </source>
</evidence>
<keyword evidence="1" id="KW-0067">ATP-binding</keyword>
<keyword evidence="1" id="KW-0547">Nucleotide-binding</keyword>
<keyword evidence="4" id="KW-1185">Reference proteome</keyword>
<evidence type="ECO:0000313" key="4">
    <source>
        <dbReference type="Proteomes" id="UP000605986"/>
    </source>
</evidence>
<dbReference type="InterPro" id="IPR011761">
    <property type="entry name" value="ATP-grasp"/>
</dbReference>
<proteinExistence type="predicted"/>
<organism evidence="3 4">
    <name type="scientific">Fusarium austroafricanum</name>
    <dbReference type="NCBI Taxonomy" id="2364996"/>
    <lineage>
        <taxon>Eukaryota</taxon>
        <taxon>Fungi</taxon>
        <taxon>Dikarya</taxon>
        <taxon>Ascomycota</taxon>
        <taxon>Pezizomycotina</taxon>
        <taxon>Sordariomycetes</taxon>
        <taxon>Hypocreomycetidae</taxon>
        <taxon>Hypocreales</taxon>
        <taxon>Nectriaceae</taxon>
        <taxon>Fusarium</taxon>
        <taxon>Fusarium concolor species complex</taxon>
    </lineage>
</organism>
<sequence length="458" mass="51124">MTDTDNSADAELPTVAVDTTLSDLYRQAGPAYSDKPPRSRLINRKYIYQDGPFTSNNGEPNSEKEVMATAIKYLSLITQRDTFICGAGPIISDPSRFSVKTSIRFLIKEAEIDFLACKVVSDDLERCNNVVPLETHWYLNSKRALADSSLPTPKCIALTIDGFSVDAQSCCAICIRYGLDSFVIPADCTGARGIWLQEQSQRIYKALKYHALPLVLKNQATFGGAGTFIVKTEEERQKIVDELGKGFLSRLLSSVNADNLHLEPATMLLSDLIQDPVGDYGITFFVNEKGRRPVFLGVSKQMIEDGTAWVGSIIDYRQQSELREKFDTLLNRISDWLQSYGYIGPAGADILEDTDGFHVVDLNIRTTGSLRLPLLQTHFTSRGLNVASSFSIDVQQRRDDFSNMYKSEFQEGRVCIVSWYEDEETGSSLTELVIGGEDDAKLKRLMDRVKENSNSVTF</sequence>
<dbReference type="AlphaFoldDB" id="A0A8H4NX79"/>